<dbReference type="Pfam" id="PF01497">
    <property type="entry name" value="Peripla_BP_2"/>
    <property type="match status" value="1"/>
</dbReference>
<dbReference type="SUPFAM" id="SSF53807">
    <property type="entry name" value="Helical backbone' metal receptor"/>
    <property type="match status" value="1"/>
</dbReference>
<proteinExistence type="predicted"/>
<dbReference type="GO" id="GO:0071281">
    <property type="term" value="P:cellular response to iron ion"/>
    <property type="evidence" value="ECO:0007669"/>
    <property type="project" value="TreeGrafter"/>
</dbReference>
<protein>
    <submittedName>
        <fullName evidence="2">ABC transporter substrate-binding protein</fullName>
    </submittedName>
</protein>
<dbReference type="PANTHER" id="PTHR30535:SF34">
    <property type="entry name" value="MOLYBDATE-BINDING PROTEIN MOLA"/>
    <property type="match status" value="1"/>
</dbReference>
<dbReference type="EMBL" id="JADIMJ010000083">
    <property type="protein sequence ID" value="MBO8454168.1"/>
    <property type="molecule type" value="Genomic_DNA"/>
</dbReference>
<reference evidence="2" key="1">
    <citation type="submission" date="2020-10" db="EMBL/GenBank/DDBJ databases">
        <authorList>
            <person name="Gilroy R."/>
        </authorList>
    </citation>
    <scope>NUCLEOTIDE SEQUENCE</scope>
    <source>
        <strain evidence="2">F1-3629</strain>
    </source>
</reference>
<evidence type="ECO:0000313" key="3">
    <source>
        <dbReference type="Proteomes" id="UP000771749"/>
    </source>
</evidence>
<feature type="domain" description="Fe/B12 periplasmic-binding" evidence="1">
    <location>
        <begin position="67"/>
        <end position="343"/>
    </location>
</feature>
<dbReference type="InterPro" id="IPR050902">
    <property type="entry name" value="ABC_Transporter_SBP"/>
</dbReference>
<dbReference type="AlphaFoldDB" id="A0A940DN64"/>
<dbReference type="PROSITE" id="PS50983">
    <property type="entry name" value="FE_B12_PBP"/>
    <property type="match status" value="1"/>
</dbReference>
<dbReference type="PANTHER" id="PTHR30535">
    <property type="entry name" value="VITAMIN B12-BINDING PROTEIN"/>
    <property type="match status" value="1"/>
</dbReference>
<dbReference type="Proteomes" id="UP000771749">
    <property type="component" value="Unassembled WGS sequence"/>
</dbReference>
<accession>A0A940DN64</accession>
<organism evidence="2 3">
    <name type="scientific">Candidatus Cryptobacteroides gallistercoris</name>
    <dbReference type="NCBI Taxonomy" id="2840765"/>
    <lineage>
        <taxon>Bacteria</taxon>
        <taxon>Pseudomonadati</taxon>
        <taxon>Bacteroidota</taxon>
        <taxon>Bacteroidia</taxon>
        <taxon>Bacteroidales</taxon>
        <taxon>Candidatus Cryptobacteroides</taxon>
    </lineage>
</organism>
<dbReference type="Gene3D" id="3.40.50.1980">
    <property type="entry name" value="Nitrogenase molybdenum iron protein domain"/>
    <property type="match status" value="2"/>
</dbReference>
<comment type="caution">
    <text evidence="2">The sequence shown here is derived from an EMBL/GenBank/DDBJ whole genome shotgun (WGS) entry which is preliminary data.</text>
</comment>
<name>A0A940DN64_9BACT</name>
<sequence length="360" mass="38615">MLFLAAVPVLPPGCSGSGVEAAHEPSGYFSYAEYVDVIQSGDTVSVVTVSPFDGTSDTLSVGVPVRNVVCMASNYVACLSAVGRDSVISAVSGARYISDPRVRARYPGSLYDIGYGATLDLERIIGLGPDFVAAYTVSAAESSQMSRVGDAGIPVLCLYDNFEHHPLARAEYIRLFGILSGRRETADSLFAAVEARYLSLSHRFSSLADSSGCPVKVLLNIPYGGAWYIPGSENYMSRLIRDAGGEVLGARPGKTESSVVTLEKALLLSREADFWLNPGWCGTRSQLEGVNPMFSLFLGKDSLKIFNNIRRLSPDGGNDFWESGAVRPDLILGDLVRIFHAGDFSGGNQADSLYFYVPVS</sequence>
<reference evidence="2" key="2">
    <citation type="journal article" date="2021" name="PeerJ">
        <title>Extensive microbial diversity within the chicken gut microbiome revealed by metagenomics and culture.</title>
        <authorList>
            <person name="Gilroy R."/>
            <person name="Ravi A."/>
            <person name="Getino M."/>
            <person name="Pursley I."/>
            <person name="Horton D.L."/>
            <person name="Alikhan N.F."/>
            <person name="Baker D."/>
            <person name="Gharbi K."/>
            <person name="Hall N."/>
            <person name="Watson M."/>
            <person name="Adriaenssens E.M."/>
            <person name="Foster-Nyarko E."/>
            <person name="Jarju S."/>
            <person name="Secka A."/>
            <person name="Antonio M."/>
            <person name="Oren A."/>
            <person name="Chaudhuri R.R."/>
            <person name="La Ragione R."/>
            <person name="Hildebrand F."/>
            <person name="Pallen M.J."/>
        </authorList>
    </citation>
    <scope>NUCLEOTIDE SEQUENCE</scope>
    <source>
        <strain evidence="2">F1-3629</strain>
    </source>
</reference>
<gene>
    <name evidence="2" type="ORF">IAC07_05530</name>
</gene>
<evidence type="ECO:0000259" key="1">
    <source>
        <dbReference type="PROSITE" id="PS50983"/>
    </source>
</evidence>
<dbReference type="InterPro" id="IPR002491">
    <property type="entry name" value="ABC_transptr_periplasmic_BD"/>
</dbReference>
<evidence type="ECO:0000313" key="2">
    <source>
        <dbReference type="EMBL" id="MBO8454168.1"/>
    </source>
</evidence>